<evidence type="ECO:0000313" key="4">
    <source>
        <dbReference type="EMBL" id="CDW77604.1"/>
    </source>
</evidence>
<dbReference type="NCBIfam" id="TIGR00229">
    <property type="entry name" value="sensory_box"/>
    <property type="match status" value="1"/>
</dbReference>
<evidence type="ECO:0000313" key="5">
    <source>
        <dbReference type="Proteomes" id="UP000039865"/>
    </source>
</evidence>
<feature type="compositionally biased region" description="Basic and acidic residues" evidence="1">
    <location>
        <begin position="1395"/>
        <end position="1410"/>
    </location>
</feature>
<keyword evidence="2" id="KW-1133">Transmembrane helix</keyword>
<feature type="region of interest" description="Disordered" evidence="1">
    <location>
        <begin position="815"/>
        <end position="837"/>
    </location>
</feature>
<name>A0A078A5Y3_STYLE</name>
<proteinExistence type="predicted"/>
<feature type="transmembrane region" description="Helical" evidence="2">
    <location>
        <begin position="176"/>
        <end position="201"/>
    </location>
</feature>
<dbReference type="EMBL" id="CCKQ01006298">
    <property type="protein sequence ID" value="CDW77604.1"/>
    <property type="molecule type" value="Genomic_DNA"/>
</dbReference>
<feature type="compositionally biased region" description="Basic and acidic residues" evidence="1">
    <location>
        <begin position="983"/>
        <end position="1006"/>
    </location>
</feature>
<feature type="domain" description="PAS" evidence="3">
    <location>
        <begin position="631"/>
        <end position="661"/>
    </location>
</feature>
<feature type="transmembrane region" description="Helical" evidence="2">
    <location>
        <begin position="271"/>
        <end position="292"/>
    </location>
</feature>
<accession>A0A078A5Y3</accession>
<feature type="compositionally biased region" description="Polar residues" evidence="1">
    <location>
        <begin position="819"/>
        <end position="828"/>
    </location>
</feature>
<dbReference type="OMA" id="HMICKSE"/>
<protein>
    <recommendedName>
        <fullName evidence="3">PAS domain-containing protein</fullName>
    </recommendedName>
</protein>
<feature type="transmembrane region" description="Helical" evidence="2">
    <location>
        <begin position="1789"/>
        <end position="1809"/>
    </location>
</feature>
<feature type="compositionally biased region" description="Low complexity" evidence="1">
    <location>
        <begin position="1097"/>
        <end position="1109"/>
    </location>
</feature>
<feature type="compositionally biased region" description="Polar residues" evidence="1">
    <location>
        <begin position="1309"/>
        <end position="1318"/>
    </location>
</feature>
<feature type="transmembrane region" description="Helical" evidence="2">
    <location>
        <begin position="92"/>
        <end position="114"/>
    </location>
</feature>
<feature type="transmembrane region" description="Helical" evidence="2">
    <location>
        <begin position="1720"/>
        <end position="1738"/>
    </location>
</feature>
<dbReference type="InterPro" id="IPR052994">
    <property type="entry name" value="Tiny_macrocysts_regulators"/>
</dbReference>
<dbReference type="Pfam" id="PF25474">
    <property type="entry name" value="TPR_TmcB"/>
    <property type="match status" value="1"/>
</dbReference>
<organism evidence="4 5">
    <name type="scientific">Stylonychia lemnae</name>
    <name type="common">Ciliate</name>
    <dbReference type="NCBI Taxonomy" id="5949"/>
    <lineage>
        <taxon>Eukaryota</taxon>
        <taxon>Sar</taxon>
        <taxon>Alveolata</taxon>
        <taxon>Ciliophora</taxon>
        <taxon>Intramacronucleata</taxon>
        <taxon>Spirotrichea</taxon>
        <taxon>Stichotrichia</taxon>
        <taxon>Sporadotrichida</taxon>
        <taxon>Oxytrichidae</taxon>
        <taxon>Stylonychinae</taxon>
        <taxon>Stylonychia</taxon>
    </lineage>
</organism>
<feature type="compositionally biased region" description="Basic and acidic residues" evidence="1">
    <location>
        <begin position="1335"/>
        <end position="1364"/>
    </location>
</feature>
<feature type="compositionally biased region" description="Basic and acidic residues" evidence="1">
    <location>
        <begin position="1447"/>
        <end position="1456"/>
    </location>
</feature>
<feature type="compositionally biased region" description="Polar residues" evidence="1">
    <location>
        <begin position="1365"/>
        <end position="1384"/>
    </location>
</feature>
<feature type="compositionally biased region" description="Polar residues" evidence="1">
    <location>
        <begin position="966"/>
        <end position="982"/>
    </location>
</feature>
<feature type="region of interest" description="Disordered" evidence="1">
    <location>
        <begin position="966"/>
        <end position="1029"/>
    </location>
</feature>
<evidence type="ECO:0000256" key="1">
    <source>
        <dbReference type="SAM" id="MobiDB-lite"/>
    </source>
</evidence>
<dbReference type="Gene3D" id="3.30.450.20">
    <property type="entry name" value="PAS domain"/>
    <property type="match status" value="1"/>
</dbReference>
<feature type="compositionally biased region" description="Low complexity" evidence="1">
    <location>
        <begin position="1180"/>
        <end position="1195"/>
    </location>
</feature>
<evidence type="ECO:0000256" key="2">
    <source>
        <dbReference type="SAM" id="Phobius"/>
    </source>
</evidence>
<feature type="compositionally biased region" description="Polar residues" evidence="1">
    <location>
        <begin position="1065"/>
        <end position="1079"/>
    </location>
</feature>
<keyword evidence="2" id="KW-0472">Membrane</keyword>
<reference evidence="4 5" key="1">
    <citation type="submission" date="2014-06" db="EMBL/GenBank/DDBJ databases">
        <authorList>
            <person name="Swart Estienne"/>
        </authorList>
    </citation>
    <scope>NUCLEOTIDE SEQUENCE [LARGE SCALE GENOMIC DNA]</scope>
    <source>
        <strain evidence="4 5">130c</strain>
    </source>
</reference>
<feature type="region of interest" description="Disordered" evidence="1">
    <location>
        <begin position="1151"/>
        <end position="1563"/>
    </location>
</feature>
<feature type="region of interest" description="Disordered" evidence="1">
    <location>
        <begin position="1065"/>
        <end position="1122"/>
    </location>
</feature>
<dbReference type="InParanoid" id="A0A078A5Y3"/>
<sequence>MDDGNQKKNKFQQFYTQLRSNFFNIMFELLKEKNTGQFFGCFIILVMFIQLIGLLFELEKFEWKDQFFLTTVVSICSYSRIIKAINDTESLFFYWALMFFGIFYLVAIMALLIYMNYFLKNRKHYMEQVVKILRIMLLLLFWIFYMPFYESFISIMNCQNGMHYLDKSLECYTGIHIFYFVLCIIFIVLLFCINIIIAMLYNETQPVQEDCLSRLESSFEVALVIYRSIVATFSNFCGSEVCSWVHISVYIISSGMLCYQYYKQIPYYNKFVSIFCGSLIFIYFWVSINALLMKLLEVNGHLVIIFIGIPFITLLVINLREKRIEGLMMTNIDKLKVDIDSLIQVHNMTDFSRGIEKDQAQRMAMIGIVNLHIDECQNSDCPCKEEYELYDIHTSQFSDRNRNSPHSDEVFLNHFIKRLYEDALNKFINSPSIHIAFAFYLFKVMKNIHASLVELNIAIKKKPSLQQQFTIFRYKNIIEEYIIQDHNEHKQVYPELTNVIEFERLFGEMQKSIEKVCNLQVEFWTHLTTVVPDLNILNELGKKIYDASQETDQFWNQLCRINPNYQQALNIYGEYLREIRNHEHLGNSYLEKAFNSVNAKKSVDEHAKSSDVLFSSDTTVIHISGNKESIGKILKTSQGLQTVFGYSKTEVIGHSINILMPTMFAKKHTDFMERFFRTGRQVIFYTERSLFATHRNGHCFQMKILVKQMPSLQEGIQYVGMIKPLTSDFEYMITDMDGVIDSFTKGITGMLGLTPNLFKDKDSQINIQILAPELIAFFLETQQKGRPAKSRYREQGGDQITLIVPQNFHMICKSESKQNTRGNPGQSRSKGRGISNANRGRSTIFKQFLKVLAKPKKFQRDKMPTSKQILLQPEYMQCERKKEVQCEITCLEFKATTSDAVKMFIFKFSKSEKNQEKKKSNDQLAHFIENMDIERKQNQREESGAYEEFKRQSVNEEEYVPNLFKQRQASENPYTNDLNVKNQKNDSSRRVAFQSDKRFEIMDPEPKNIQSHRSGKSILSKQQSSHESNVVKGNNNIFSLKDLPNQQQIESGNFNMKDFKQSTEQINNNGKSKDSQQQIFEDKKEEEEDEESEEQMQFQPIQSNQQVQQPEDNQSDIETPRLDLSGIKLESAQKEKTSFLEELKKQSFVLSENSTQKIEPKESLNISSQLKNERPSQDKSNQQQRSLNSLSILLQPDQMVKKQNMNNINKIFEGDEAEPQDSQRSIKSESEQQLQQQDQDDSESSSHAEGSYHPQSIQKSSKKKSGNSASEQISEHSDEEDEEQSSSHLKSSNSRSSHNDRGSKERNESQPLLSQRQPSAYGPSKFAAQQQRTPNMEDMKRNFGHDEDDDDQHHNQYEEVKRAQESQYSPQKNNFMKVNQMHENNTSDEEDDDPRNDSRIKKFQKRDTNKIKTNPKYRCLDEGSEDENAVSKNNLNDDAQAQSSKEIQFRENFLRFERRKKRKERKQKEKELKKIKALNGEDSSMGSMDDGTGGRATPGTSTGDGDDDDDSSSSSSSSSSEETKDLNQNNRVKRGPGNPQSQRKKEKKSENNDDGDVSSVTTRQNKTERYHYILRMAIDEKYVPSSISNIRFAAYFIFTILTVLSIAFYVIQTNLFDKMSQNIKNIHNSEQRLNYIIDITLRTRTLVIANQGLLDLNASETAKLIKTTQDELKSSATKLKDAQADLSLQTSTLSTAQIQKINPNDIELVYKQYPDMPSKYFFSIWEAIMELVVSAYRLSTMPISTIIDTQHTVYFVIQNCLNNVLVALKSSTDAIVNESNDSREENMKIFLYLLITASCALSFSLLFLIPVINKVTKSKQEVIKLFTLKAIEKHIDDQLKVCRNFISTKLQQNNEQGDHDMDGEDVNMNVNDKELQNELNNNKYLKRIKKKNKGKKMKELSTNFGSTLLKFVLFLCIIEGYFLANYLLSQKFLTSVQDLTQELKLLISRQPVQSFLLLIQKELIYTNGTALIEGEKSIQYVPNYQDQLYDEEEQLLDKFSQNYDSHSSSYNDEFNNIIYSDVCQYVKFDNQSQCETFNQGILKKGIYSSVIKYWDFIRQLNHDFLESNRTSSTIKQFLNDQRLQTAEKMQDYYFKISLQLLVEKLEEDIQNFFDVEFIQNRTIFIIYMIYIVILYLFIWRKFMTIMSNELWRTKTMLRYNYILNNYKVFCLRKYASRQRKSEK</sequence>
<feature type="transmembrane region" description="Helical" evidence="2">
    <location>
        <begin position="298"/>
        <end position="319"/>
    </location>
</feature>
<keyword evidence="2" id="KW-0812">Transmembrane</keyword>
<dbReference type="PANTHER" id="PTHR31600:SF2">
    <property type="entry name" value="GAMETE ENRICHED GENE 10 PROTEIN-RELATED"/>
    <property type="match status" value="1"/>
</dbReference>
<feature type="compositionally biased region" description="Polar residues" evidence="1">
    <location>
        <begin position="1008"/>
        <end position="1029"/>
    </location>
</feature>
<evidence type="ECO:0000259" key="3">
    <source>
        <dbReference type="PROSITE" id="PS50112"/>
    </source>
</evidence>
<feature type="transmembrane region" description="Helical" evidence="2">
    <location>
        <begin position="1900"/>
        <end position="1924"/>
    </location>
</feature>
<feature type="transmembrane region" description="Helical" evidence="2">
    <location>
        <begin position="423"/>
        <end position="442"/>
    </location>
</feature>
<feature type="transmembrane region" description="Helical" evidence="2">
    <location>
        <begin position="36"/>
        <end position="55"/>
    </location>
</feature>
<feature type="transmembrane region" description="Helical" evidence="2">
    <location>
        <begin position="2122"/>
        <end position="2139"/>
    </location>
</feature>
<feature type="transmembrane region" description="Helical" evidence="2">
    <location>
        <begin position="1592"/>
        <end position="1611"/>
    </location>
</feature>
<dbReference type="OrthoDB" id="39614at2759"/>
<feature type="compositionally biased region" description="Low complexity" evidence="1">
    <location>
        <begin position="1286"/>
        <end position="1296"/>
    </location>
</feature>
<feature type="compositionally biased region" description="Low complexity" evidence="1">
    <location>
        <begin position="1480"/>
        <end position="1490"/>
    </location>
</feature>
<feature type="compositionally biased region" description="Polar residues" evidence="1">
    <location>
        <begin position="1430"/>
        <end position="1446"/>
    </location>
</feature>
<dbReference type="InterPro" id="IPR035965">
    <property type="entry name" value="PAS-like_dom_sf"/>
</dbReference>
<feature type="compositionally biased region" description="Acidic residues" evidence="1">
    <location>
        <begin position="1084"/>
        <end position="1094"/>
    </location>
</feature>
<keyword evidence="5" id="KW-1185">Reference proteome</keyword>
<dbReference type="InterPro" id="IPR000014">
    <property type="entry name" value="PAS"/>
</dbReference>
<gene>
    <name evidence="4" type="primary">Contig9037.g454</name>
    <name evidence="4" type="ORF">STYLEM_6567</name>
</gene>
<dbReference type="SUPFAM" id="SSF55785">
    <property type="entry name" value="PYP-like sensor domain (PAS domain)"/>
    <property type="match status" value="1"/>
</dbReference>
<dbReference type="InterPro" id="IPR057352">
    <property type="entry name" value="TPR_TmcB/C"/>
</dbReference>
<dbReference type="Proteomes" id="UP000039865">
    <property type="component" value="Unassembled WGS sequence"/>
</dbReference>
<dbReference type="PROSITE" id="PS50112">
    <property type="entry name" value="PAS"/>
    <property type="match status" value="1"/>
</dbReference>
<feature type="transmembrane region" description="Helical" evidence="2">
    <location>
        <begin position="135"/>
        <end position="156"/>
    </location>
</feature>
<feature type="compositionally biased region" description="Basic and acidic residues" evidence="1">
    <location>
        <begin position="1297"/>
        <end position="1308"/>
    </location>
</feature>
<dbReference type="PANTHER" id="PTHR31600">
    <property type="entry name" value="TINY MACROCYSTS PROTEIN B-RELATED"/>
    <property type="match status" value="1"/>
</dbReference>